<dbReference type="AlphaFoldDB" id="J9EMT3"/>
<sequence>RSSVLEYDEISNWSYQDIASEEQLDTVTASEGALLNLKFPCKCREIITDKR</sequence>
<reference evidence="2" key="1">
    <citation type="submission" date="2012-08" db="EMBL/GenBank/DDBJ databases">
        <title>The Genome Sequence of Wuchereria bancrofti.</title>
        <authorList>
            <person name="Nutman T.B."/>
            <person name="Fink D.L."/>
            <person name="Russ C."/>
            <person name="Young S."/>
            <person name="Zeng Q."/>
            <person name="Koehrsen M."/>
            <person name="Alvarado L."/>
            <person name="Berlin A."/>
            <person name="Chapman S.B."/>
            <person name="Chen Z."/>
            <person name="Freedman E."/>
            <person name="Gellesch M."/>
            <person name="Goldberg J."/>
            <person name="Griggs A."/>
            <person name="Gujja S."/>
            <person name="Heilman E.R."/>
            <person name="Heiman D."/>
            <person name="Hepburn T."/>
            <person name="Howarth C."/>
            <person name="Jen D."/>
            <person name="Larson L."/>
            <person name="Lewis B."/>
            <person name="Mehta T."/>
            <person name="Park D."/>
            <person name="Pearson M."/>
            <person name="Roberts A."/>
            <person name="Saif S."/>
            <person name="Shea T."/>
            <person name="Shenoy N."/>
            <person name="Sisk P."/>
            <person name="Stolte C."/>
            <person name="Sykes S."/>
            <person name="Walk T."/>
            <person name="White J."/>
            <person name="Yandava C."/>
            <person name="Haas B."/>
            <person name="Henn M.R."/>
            <person name="Nusbaum C."/>
            <person name="Birren B."/>
        </authorList>
    </citation>
    <scope>NUCLEOTIDE SEQUENCE [LARGE SCALE GENOMIC DNA]</scope>
    <source>
        <strain evidence="2">NA</strain>
    </source>
</reference>
<name>J9EMT3_WUCBA</name>
<evidence type="ECO:0000313" key="1">
    <source>
        <dbReference type="EMBL" id="EJW76619.1"/>
    </source>
</evidence>
<feature type="non-terminal residue" evidence="1">
    <location>
        <position position="1"/>
    </location>
</feature>
<dbReference type="EMBL" id="ADBV01008829">
    <property type="protein sequence ID" value="EJW76619.1"/>
    <property type="molecule type" value="Genomic_DNA"/>
</dbReference>
<accession>J9EMT3</accession>
<evidence type="ECO:0000313" key="2">
    <source>
        <dbReference type="Proteomes" id="UP000004810"/>
    </source>
</evidence>
<gene>
    <name evidence="1" type="ORF">WUBG_12471</name>
</gene>
<organism evidence="1 2">
    <name type="scientific">Wuchereria bancrofti</name>
    <dbReference type="NCBI Taxonomy" id="6293"/>
    <lineage>
        <taxon>Eukaryota</taxon>
        <taxon>Metazoa</taxon>
        <taxon>Ecdysozoa</taxon>
        <taxon>Nematoda</taxon>
        <taxon>Chromadorea</taxon>
        <taxon>Rhabditida</taxon>
        <taxon>Spirurina</taxon>
        <taxon>Spiruromorpha</taxon>
        <taxon>Filarioidea</taxon>
        <taxon>Onchocercidae</taxon>
        <taxon>Wuchereria</taxon>
    </lineage>
</organism>
<proteinExistence type="predicted"/>
<comment type="caution">
    <text evidence="1">The sequence shown here is derived from an EMBL/GenBank/DDBJ whole genome shotgun (WGS) entry which is preliminary data.</text>
</comment>
<dbReference type="Proteomes" id="UP000004810">
    <property type="component" value="Unassembled WGS sequence"/>
</dbReference>
<protein>
    <submittedName>
        <fullName evidence="1">Uncharacterized protein</fullName>
    </submittedName>
</protein>